<sequence>DVSLMCQGSDSLLGSSAGGPVMDLANIPDLKPLCYSAASKLFGDSNSSISGMGVVKNEPGVSGTLASGGGAAVSSPAATHHTHHHHHMLHPATYHHGYHSYEPAALASLHHTAVSHS</sequence>
<protein>
    <submittedName>
        <fullName evidence="2">Uncharacterized protein</fullName>
    </submittedName>
</protein>
<evidence type="ECO:0000313" key="3">
    <source>
        <dbReference type="Proteomes" id="UP000502823"/>
    </source>
</evidence>
<feature type="region of interest" description="Disordered" evidence="1">
    <location>
        <begin position="61"/>
        <end position="88"/>
    </location>
</feature>
<evidence type="ECO:0000256" key="1">
    <source>
        <dbReference type="SAM" id="MobiDB-lite"/>
    </source>
</evidence>
<dbReference type="AlphaFoldDB" id="A0A6L2Q6S3"/>
<proteinExistence type="predicted"/>
<dbReference type="EMBL" id="BLKM01000786">
    <property type="protein sequence ID" value="GFG38508.1"/>
    <property type="molecule type" value="Genomic_DNA"/>
</dbReference>
<reference evidence="3" key="1">
    <citation type="submission" date="2020-01" db="EMBL/GenBank/DDBJ databases">
        <title>Draft genome sequence of the Termite Coptotermes fromosanus.</title>
        <authorList>
            <person name="Itakura S."/>
            <person name="Yosikawa Y."/>
            <person name="Umezawa K."/>
        </authorList>
    </citation>
    <scope>NUCLEOTIDE SEQUENCE [LARGE SCALE GENOMIC DNA]</scope>
</reference>
<name>A0A6L2Q6S3_COPFO</name>
<accession>A0A6L2Q6S3</accession>
<feature type="non-terminal residue" evidence="2">
    <location>
        <position position="1"/>
    </location>
</feature>
<comment type="caution">
    <text evidence="2">The sequence shown here is derived from an EMBL/GenBank/DDBJ whole genome shotgun (WGS) entry which is preliminary data.</text>
</comment>
<keyword evidence="3" id="KW-1185">Reference proteome</keyword>
<dbReference type="InParanoid" id="A0A6L2Q6S3"/>
<organism evidence="2 3">
    <name type="scientific">Coptotermes formosanus</name>
    <name type="common">Formosan subterranean termite</name>
    <dbReference type="NCBI Taxonomy" id="36987"/>
    <lineage>
        <taxon>Eukaryota</taxon>
        <taxon>Metazoa</taxon>
        <taxon>Ecdysozoa</taxon>
        <taxon>Arthropoda</taxon>
        <taxon>Hexapoda</taxon>
        <taxon>Insecta</taxon>
        <taxon>Pterygota</taxon>
        <taxon>Neoptera</taxon>
        <taxon>Polyneoptera</taxon>
        <taxon>Dictyoptera</taxon>
        <taxon>Blattodea</taxon>
        <taxon>Blattoidea</taxon>
        <taxon>Termitoidae</taxon>
        <taxon>Rhinotermitidae</taxon>
        <taxon>Coptotermes</taxon>
    </lineage>
</organism>
<dbReference type="Proteomes" id="UP000502823">
    <property type="component" value="Unassembled WGS sequence"/>
</dbReference>
<evidence type="ECO:0000313" key="2">
    <source>
        <dbReference type="EMBL" id="GFG38508.1"/>
    </source>
</evidence>
<gene>
    <name evidence="2" type="ORF">Cfor_05942</name>
</gene>